<feature type="domain" description="DUF4158" evidence="6">
    <location>
        <begin position="5"/>
        <end position="171"/>
    </location>
</feature>
<protein>
    <submittedName>
        <fullName evidence="7">Tn3 family transposase</fullName>
    </submittedName>
</protein>
<comment type="similarity">
    <text evidence="1">Belongs to the transposase 7 family.</text>
</comment>
<keyword evidence="2" id="KW-0815">Transposition</keyword>
<dbReference type="Pfam" id="PF13700">
    <property type="entry name" value="DUF4158"/>
    <property type="match status" value="1"/>
</dbReference>
<dbReference type="NCBIfam" id="NF033527">
    <property type="entry name" value="transpos_Tn3"/>
    <property type="match status" value="1"/>
</dbReference>
<feature type="domain" description="Tn3 transposase DDE" evidence="5">
    <location>
        <begin position="603"/>
        <end position="994"/>
    </location>
</feature>
<evidence type="ECO:0000313" key="8">
    <source>
        <dbReference type="Proteomes" id="UP001595850"/>
    </source>
</evidence>
<evidence type="ECO:0000256" key="1">
    <source>
        <dbReference type="ARBA" id="ARBA00009402"/>
    </source>
</evidence>
<dbReference type="InterPro" id="IPR002513">
    <property type="entry name" value="Tn3_Tnp_DDE_dom"/>
</dbReference>
<organism evidence="7 8">
    <name type="scientific">Planomonospora corallina</name>
    <dbReference type="NCBI Taxonomy" id="1806052"/>
    <lineage>
        <taxon>Bacteria</taxon>
        <taxon>Bacillati</taxon>
        <taxon>Actinomycetota</taxon>
        <taxon>Actinomycetes</taxon>
        <taxon>Streptosporangiales</taxon>
        <taxon>Streptosporangiaceae</taxon>
        <taxon>Planomonospora</taxon>
    </lineage>
</organism>
<keyword evidence="3" id="KW-0238">DNA-binding</keyword>
<evidence type="ECO:0000256" key="4">
    <source>
        <dbReference type="ARBA" id="ARBA00023172"/>
    </source>
</evidence>
<sequence>MPVEFLSDEQAAAHGRFTSAPTRTELERHFFLDDADRRLVAKRRGDHNRLGFALQLVTVRFVGAFLADPVDVPIGVVDYVADQLDIADASCVKQYAQRAGTHREHAGEIRRAYGLRDFAEAEDALAVWVTDRAWTTGDGPTAIFTDATAWLREHGVLLPGVSTLARLVARVRQETYERLWQLLHDLLSTQQRLILNVLLEVPPGARVSELERLRKGSTKASGPAMVKALERVVEIASVGMGGIDTSAIPPRRLAELARYGLTGKAPAIKRHPPVRRLATLLATVQVLEAKAIDDALELLDVLMTGQLLARAERESAKEKLRTYPRFSRASATLALAVEVLLEASEYGEDLTLEQVWESIDAVVPRGQLRAAVEAVTDAAPPPDADPDGQWRALLTEKIAVVRSFLPLLTSAIAFGATAEGEPALEAMRALPTLINRAGRRKIKAAYLPADGIAEEVVTGEWKRLVHRKDLPEGLVDRAAYVFCVLEKFHRLLRRRDIYALGSSRWSDPRAHLLAGQAWQAAKGPVLNTLGLPEDPEPLLAAHAAALDEAYTDVAGRLTDQTAVSVDAEGRLHLAHLEAVEEPPGLIDLRKRLQGMLPRVDLPELILEVMSWRPGFTAAFTPVSGGAARLESDLHVTIAACLTAHALNITYAPIISPGVAALTRDRISHVDQTYLRPETYSPANASLIEGQAGIGLAQAWGGGLVAAIDGVRFVVPVPTICARPNPKYFGRRRGAQWLNMINDQGVGLGAKVLSGTPRDSLHVIDVLYGRDGGRAPEVIITDAGSYSDIVFALIHLLGRKFRPVLADLPDHKLWRFDPGADYGPLNTAARGKIDTVAIRRHWDDILRIVASIHTGAVRAHDVIRMLQREGHPTPLGNALAHYGRIFKSLHVLTYVDDEPYRRDIKAMRNLQEGRHDLAKHLFHGRKGELRHAYQTGMEDQLGALGLVLNCVVLWNTVYLDTALQTLRAQGHHVADEDVVRLSPFMRRHINVHGHYSFHLPDLGGGRRALRDPDAADTEES</sequence>
<dbReference type="InterPro" id="IPR047653">
    <property type="entry name" value="Tn3-like_transpos"/>
</dbReference>
<gene>
    <name evidence="7" type="ORF">ACFOWE_31735</name>
</gene>
<evidence type="ECO:0000259" key="5">
    <source>
        <dbReference type="Pfam" id="PF01526"/>
    </source>
</evidence>
<dbReference type="RefSeq" id="WP_377294405.1">
    <property type="nucleotide sequence ID" value="NZ_JBHSBM010000073.1"/>
</dbReference>
<comment type="caution">
    <text evidence="7">The sequence shown here is derived from an EMBL/GenBank/DDBJ whole genome shotgun (WGS) entry which is preliminary data.</text>
</comment>
<dbReference type="InterPro" id="IPR025296">
    <property type="entry name" value="DUF4158"/>
</dbReference>
<evidence type="ECO:0000256" key="2">
    <source>
        <dbReference type="ARBA" id="ARBA00022578"/>
    </source>
</evidence>
<evidence type="ECO:0000256" key="3">
    <source>
        <dbReference type="ARBA" id="ARBA00023125"/>
    </source>
</evidence>
<accession>A0ABV8IFJ0</accession>
<name>A0ABV8IFJ0_9ACTN</name>
<dbReference type="Proteomes" id="UP001595850">
    <property type="component" value="Unassembled WGS sequence"/>
</dbReference>
<keyword evidence="8" id="KW-1185">Reference proteome</keyword>
<reference evidence="8" key="1">
    <citation type="journal article" date="2019" name="Int. J. Syst. Evol. Microbiol.">
        <title>The Global Catalogue of Microorganisms (GCM) 10K type strain sequencing project: providing services to taxonomists for standard genome sequencing and annotation.</title>
        <authorList>
            <consortium name="The Broad Institute Genomics Platform"/>
            <consortium name="The Broad Institute Genome Sequencing Center for Infectious Disease"/>
            <person name="Wu L."/>
            <person name="Ma J."/>
        </authorList>
    </citation>
    <scope>NUCLEOTIDE SEQUENCE [LARGE SCALE GENOMIC DNA]</scope>
    <source>
        <strain evidence="8">TBRC 4489</strain>
    </source>
</reference>
<keyword evidence="4" id="KW-0233">DNA recombination</keyword>
<evidence type="ECO:0000313" key="7">
    <source>
        <dbReference type="EMBL" id="MFC4062886.1"/>
    </source>
</evidence>
<proteinExistence type="inferred from homology"/>
<dbReference type="Pfam" id="PF01526">
    <property type="entry name" value="DDE_Tnp_Tn3"/>
    <property type="match status" value="1"/>
</dbReference>
<dbReference type="EMBL" id="JBHSBM010000073">
    <property type="protein sequence ID" value="MFC4062886.1"/>
    <property type="molecule type" value="Genomic_DNA"/>
</dbReference>
<evidence type="ECO:0000259" key="6">
    <source>
        <dbReference type="Pfam" id="PF13700"/>
    </source>
</evidence>